<dbReference type="SUPFAM" id="SSF52047">
    <property type="entry name" value="RNI-like"/>
    <property type="match status" value="1"/>
</dbReference>
<dbReference type="InParanoid" id="A0A0C2X6G3"/>
<gene>
    <name evidence="2" type="ORF">M378DRAFT_163355</name>
</gene>
<accession>A0A0C2X6G3</accession>
<dbReference type="AlphaFoldDB" id="A0A0C2X6G3"/>
<dbReference type="Gene3D" id="3.80.10.10">
    <property type="entry name" value="Ribonuclease Inhibitor"/>
    <property type="match status" value="1"/>
</dbReference>
<dbReference type="PROSITE" id="PS50181">
    <property type="entry name" value="FBOX"/>
    <property type="match status" value="1"/>
</dbReference>
<reference evidence="2 3" key="1">
    <citation type="submission" date="2014-04" db="EMBL/GenBank/DDBJ databases">
        <title>Evolutionary Origins and Diversification of the Mycorrhizal Mutualists.</title>
        <authorList>
            <consortium name="DOE Joint Genome Institute"/>
            <consortium name="Mycorrhizal Genomics Consortium"/>
            <person name="Kohler A."/>
            <person name="Kuo A."/>
            <person name="Nagy L.G."/>
            <person name="Floudas D."/>
            <person name="Copeland A."/>
            <person name="Barry K.W."/>
            <person name="Cichocki N."/>
            <person name="Veneault-Fourrey C."/>
            <person name="LaButti K."/>
            <person name="Lindquist E.A."/>
            <person name="Lipzen A."/>
            <person name="Lundell T."/>
            <person name="Morin E."/>
            <person name="Murat C."/>
            <person name="Riley R."/>
            <person name="Ohm R."/>
            <person name="Sun H."/>
            <person name="Tunlid A."/>
            <person name="Henrissat B."/>
            <person name="Grigoriev I.V."/>
            <person name="Hibbett D.S."/>
            <person name="Martin F."/>
        </authorList>
    </citation>
    <scope>NUCLEOTIDE SEQUENCE [LARGE SCALE GENOMIC DNA]</scope>
    <source>
        <strain evidence="2 3">Koide BX008</strain>
    </source>
</reference>
<dbReference type="HOGENOM" id="CLU_622506_0_0_1"/>
<dbReference type="SUPFAM" id="SSF81383">
    <property type="entry name" value="F-box domain"/>
    <property type="match status" value="1"/>
</dbReference>
<dbReference type="InterPro" id="IPR001810">
    <property type="entry name" value="F-box_dom"/>
</dbReference>
<dbReference type="EMBL" id="KN818250">
    <property type="protein sequence ID" value="KIL64328.1"/>
    <property type="molecule type" value="Genomic_DNA"/>
</dbReference>
<protein>
    <recommendedName>
        <fullName evidence="1">F-box domain-containing protein</fullName>
    </recommendedName>
</protein>
<sequence>MDSSTITINDLPQEILFDIFSQLFTSPITISKAIKIWRIARVCKRWMSLILAMEHWWGDMALKWSDFYHGVTVPINFLDRCIHFSGNHQLSVTISTARGINAEFVQTLQKVSDRLRRFTIEVLTDIVKVFEESPVIIHAPNLEHLDIAQLDDVFVDVSDFLAGIQVSPSLSSLAFRRLSLLSVPKSPTGFPWHSITTLALSIYTSDSILVDLLSKTVNLTSLSLLGAYIERHAPPDITTLEKLSELTLDSYTSSYLASTFKSLHLPSLKKVHYIYGEFSAYKQIMSESLFKQASHIRKTVAEVIVEDVHLALGFRVANSFPKVRELTIADLRPRGQHGDSLQGHQGTDSSYADYLGELPFLQSLCIKSGSVSKEDLRSLLSLVAARNEAAEQGHGKIGAITGSRPARIAVHLPILSGMKDAGHMSVIQESGLNIGTDIII</sequence>
<evidence type="ECO:0000313" key="3">
    <source>
        <dbReference type="Proteomes" id="UP000054549"/>
    </source>
</evidence>
<keyword evidence="3" id="KW-1185">Reference proteome</keyword>
<dbReference type="InterPro" id="IPR032675">
    <property type="entry name" value="LRR_dom_sf"/>
</dbReference>
<name>A0A0C2X6G3_AMAMK</name>
<dbReference type="Pfam" id="PF12937">
    <property type="entry name" value="F-box-like"/>
    <property type="match status" value="1"/>
</dbReference>
<organism evidence="2 3">
    <name type="scientific">Amanita muscaria (strain Koide BX008)</name>
    <dbReference type="NCBI Taxonomy" id="946122"/>
    <lineage>
        <taxon>Eukaryota</taxon>
        <taxon>Fungi</taxon>
        <taxon>Dikarya</taxon>
        <taxon>Basidiomycota</taxon>
        <taxon>Agaricomycotina</taxon>
        <taxon>Agaricomycetes</taxon>
        <taxon>Agaricomycetidae</taxon>
        <taxon>Agaricales</taxon>
        <taxon>Pluteineae</taxon>
        <taxon>Amanitaceae</taxon>
        <taxon>Amanita</taxon>
    </lineage>
</organism>
<dbReference type="Gene3D" id="1.20.1280.50">
    <property type="match status" value="1"/>
</dbReference>
<dbReference type="InterPro" id="IPR036047">
    <property type="entry name" value="F-box-like_dom_sf"/>
</dbReference>
<dbReference type="OrthoDB" id="2919247at2759"/>
<evidence type="ECO:0000259" key="1">
    <source>
        <dbReference type="PROSITE" id="PS50181"/>
    </source>
</evidence>
<evidence type="ECO:0000313" key="2">
    <source>
        <dbReference type="EMBL" id="KIL64328.1"/>
    </source>
</evidence>
<proteinExistence type="predicted"/>
<dbReference type="Proteomes" id="UP000054549">
    <property type="component" value="Unassembled WGS sequence"/>
</dbReference>
<feature type="domain" description="F-box" evidence="1">
    <location>
        <begin position="5"/>
        <end position="60"/>
    </location>
</feature>